<dbReference type="EMBL" id="JAPCXB010000030">
    <property type="protein sequence ID" value="KAJ1613838.1"/>
    <property type="molecule type" value="Genomic_DNA"/>
</dbReference>
<evidence type="ECO:0000256" key="2">
    <source>
        <dbReference type="SAM" id="SignalP"/>
    </source>
</evidence>
<keyword evidence="4" id="KW-1185">Reference proteome</keyword>
<feature type="region of interest" description="Disordered" evidence="1">
    <location>
        <begin position="351"/>
        <end position="370"/>
    </location>
</feature>
<evidence type="ECO:0000313" key="4">
    <source>
        <dbReference type="Proteomes" id="UP001071777"/>
    </source>
</evidence>
<proteinExistence type="predicted"/>
<organism evidence="3 4">
    <name type="scientific">Cryptosporidium canis</name>
    <dbReference type="NCBI Taxonomy" id="195482"/>
    <lineage>
        <taxon>Eukaryota</taxon>
        <taxon>Sar</taxon>
        <taxon>Alveolata</taxon>
        <taxon>Apicomplexa</taxon>
        <taxon>Conoidasida</taxon>
        <taxon>Coccidia</taxon>
        <taxon>Eucoccidiorida</taxon>
        <taxon>Eimeriorina</taxon>
        <taxon>Cryptosporidiidae</taxon>
        <taxon>Cryptosporidium</taxon>
    </lineage>
</organism>
<reference evidence="3" key="1">
    <citation type="submission" date="2022-10" db="EMBL/GenBank/DDBJ databases">
        <title>Adaptive evolution leads to modifications in subtelomeric GC content in a zoonotic Cryptosporidium species.</title>
        <authorList>
            <person name="Li J."/>
            <person name="Feng Y."/>
            <person name="Xiao L."/>
        </authorList>
    </citation>
    <scope>NUCLEOTIDE SEQUENCE</scope>
    <source>
        <strain evidence="3">25894</strain>
    </source>
</reference>
<evidence type="ECO:0000256" key="1">
    <source>
        <dbReference type="SAM" id="MobiDB-lite"/>
    </source>
</evidence>
<keyword evidence="2" id="KW-0732">Signal</keyword>
<gene>
    <name evidence="3" type="ORF">OJ252_879</name>
</gene>
<feature type="signal peptide" evidence="2">
    <location>
        <begin position="1"/>
        <end position="21"/>
    </location>
</feature>
<evidence type="ECO:0000313" key="3">
    <source>
        <dbReference type="EMBL" id="KAJ1613838.1"/>
    </source>
</evidence>
<accession>A0ABQ8PBV1</accession>
<name>A0ABQ8PBV1_9CRYT</name>
<sequence>MAPSRFCWLVVCVACFRVLSSWRGEVACSVIIKAWRSLRQQRERFRPFEERTPRVSRQSELSEFEKRQLYWYYKDFVGRREINKAWRDRPGSGVTDEAIFAGKSFIPVVNGVSRLGQPVPGSMRNVTPASFFGPTETGPAGRSNVIFYRGDRMLRVDWLGGLAAEGQGSTEAGLDGVVPLRRRRGGGLQGREGALGQDFVWASLVSPCDGEVQFNLELEQDLNFRENSSLYAIYCRNGDVKERYTSFGGRVVEFLNGRLETPARGSFPGPDLARRFPVKKGELLLRILESYYPPIFESNLIAIPIFMPCTGRVAWGKQHRKLFVKGEQIVEFMCLEGGRVTSKHLISPSRGYTESLTQRDSSGKTPSLLDQDSDSTVITIGDPLGVMWLELSTASLSRERPSGASEETLVRMPCRGRLEYPISEASFVLKSEILYIVICQGSNEVVMEQSPVQGLVQLLEPGSVDSLDKDVYFLRLRPLDISEMPPLNRRPGVARHKFDLSLIREADPMSPIYIERPRE</sequence>
<protein>
    <submittedName>
        <fullName evidence="3">Signal peptide-containing protein</fullName>
    </submittedName>
</protein>
<comment type="caution">
    <text evidence="3">The sequence shown here is derived from an EMBL/GenBank/DDBJ whole genome shotgun (WGS) entry which is preliminary data.</text>
</comment>
<dbReference type="Proteomes" id="UP001071777">
    <property type="component" value="Unassembled WGS sequence"/>
</dbReference>
<feature type="chain" id="PRO_5045868343" evidence="2">
    <location>
        <begin position="22"/>
        <end position="519"/>
    </location>
</feature>